<evidence type="ECO:0000313" key="2">
    <source>
        <dbReference type="Proteomes" id="UP000231658"/>
    </source>
</evidence>
<gene>
    <name evidence="1" type="ORF">MTBPR1_160002</name>
</gene>
<dbReference type="EMBL" id="FLYE01000008">
    <property type="protein sequence ID" value="SCA56011.1"/>
    <property type="molecule type" value="Genomic_DNA"/>
</dbReference>
<protein>
    <submittedName>
        <fullName evidence="1">Uncharacterized protein</fullName>
    </submittedName>
</protein>
<dbReference type="AlphaFoldDB" id="A0A1C3RFI2"/>
<reference evidence="1 2" key="1">
    <citation type="submission" date="2016-07" db="EMBL/GenBank/DDBJ databases">
        <authorList>
            <person name="Lefevre C.T."/>
        </authorList>
    </citation>
    <scope>NUCLEOTIDE SEQUENCE [LARGE SCALE GENOMIC DNA]</scope>
    <source>
        <strain evidence="1">PR1</strain>
    </source>
</reference>
<accession>A0A1C3RFI2</accession>
<sequence>MLEIIMLDDKDKDKDELRLVGNAYLKVIKESVCIPCVAEGNNHKPVDFDNVLECQCSCKKVEQTLEAARGLLEVAKE</sequence>
<keyword evidence="2" id="KW-1185">Reference proteome</keyword>
<evidence type="ECO:0000313" key="1">
    <source>
        <dbReference type="EMBL" id="SCA56011.1"/>
    </source>
</evidence>
<dbReference type="Proteomes" id="UP000231658">
    <property type="component" value="Unassembled WGS sequence"/>
</dbReference>
<name>A0A1C3RFI2_9PROT</name>
<proteinExistence type="predicted"/>
<organism evidence="1 2">
    <name type="scientific">Candidatus Terasakiella magnetica</name>
    <dbReference type="NCBI Taxonomy" id="1867952"/>
    <lineage>
        <taxon>Bacteria</taxon>
        <taxon>Pseudomonadati</taxon>
        <taxon>Pseudomonadota</taxon>
        <taxon>Alphaproteobacteria</taxon>
        <taxon>Rhodospirillales</taxon>
        <taxon>Terasakiellaceae</taxon>
        <taxon>Terasakiella</taxon>
    </lineage>
</organism>